<organism evidence="2 3">
    <name type="scientific">Trinickia fusca</name>
    <dbReference type="NCBI Taxonomy" id="2419777"/>
    <lineage>
        <taxon>Bacteria</taxon>
        <taxon>Pseudomonadati</taxon>
        <taxon>Pseudomonadota</taxon>
        <taxon>Betaproteobacteria</taxon>
        <taxon>Burkholderiales</taxon>
        <taxon>Burkholderiaceae</taxon>
        <taxon>Trinickia</taxon>
    </lineage>
</organism>
<protein>
    <recommendedName>
        <fullName evidence="4">Lipoprotein</fullName>
    </recommendedName>
</protein>
<sequence length="178" mass="18720">MRGVGRFARVVSLAAALAACSPAYNWRTVTNAADGYSIDLPAKPTVDERPVDIAGRPMTMKVQAAHAQGAVFAVGVIVLPGDDAQLRRTVADYVRTSLARNLGVAAEGRAVQVPLAAGGNVEGVALELSGAAGAGHEHKTLRAWIVARGNHVYEATLVAGEQPAQEQVDQFFQSFKLF</sequence>
<keyword evidence="1" id="KW-0732">Signal</keyword>
<comment type="caution">
    <text evidence="2">The sequence shown here is derived from an EMBL/GenBank/DDBJ whole genome shotgun (WGS) entry which is preliminary data.</text>
</comment>
<feature type="signal peptide" evidence="1">
    <location>
        <begin position="1"/>
        <end position="25"/>
    </location>
</feature>
<evidence type="ECO:0000313" key="2">
    <source>
        <dbReference type="EMBL" id="RKP49536.1"/>
    </source>
</evidence>
<reference evidence="2 3" key="1">
    <citation type="submission" date="2018-10" db="EMBL/GenBank/DDBJ databases">
        <title>Paraburkholderia sp. 7MK8-2, isolated from soil.</title>
        <authorList>
            <person name="Gao Z.-H."/>
            <person name="Qiu L.-H."/>
        </authorList>
    </citation>
    <scope>NUCLEOTIDE SEQUENCE [LARGE SCALE GENOMIC DNA]</scope>
    <source>
        <strain evidence="2 3">7MK8-2</strain>
    </source>
</reference>
<keyword evidence="3" id="KW-1185">Reference proteome</keyword>
<gene>
    <name evidence="2" type="ORF">D7S89_10795</name>
</gene>
<evidence type="ECO:0000313" key="3">
    <source>
        <dbReference type="Proteomes" id="UP000280434"/>
    </source>
</evidence>
<dbReference type="EMBL" id="RBZV01000003">
    <property type="protein sequence ID" value="RKP49536.1"/>
    <property type="molecule type" value="Genomic_DNA"/>
</dbReference>
<feature type="chain" id="PRO_5019820424" description="Lipoprotein" evidence="1">
    <location>
        <begin position="26"/>
        <end position="178"/>
    </location>
</feature>
<evidence type="ECO:0000256" key="1">
    <source>
        <dbReference type="SAM" id="SignalP"/>
    </source>
</evidence>
<dbReference type="Proteomes" id="UP000280434">
    <property type="component" value="Unassembled WGS sequence"/>
</dbReference>
<proteinExistence type="predicted"/>
<dbReference type="PROSITE" id="PS51257">
    <property type="entry name" value="PROKAR_LIPOPROTEIN"/>
    <property type="match status" value="1"/>
</dbReference>
<dbReference type="OrthoDB" id="8686017at2"/>
<evidence type="ECO:0008006" key="4">
    <source>
        <dbReference type="Google" id="ProtNLM"/>
    </source>
</evidence>
<name>A0A494XLJ8_9BURK</name>
<dbReference type="AlphaFoldDB" id="A0A494XLJ8"/>
<accession>A0A494XLJ8</accession>